<organism evidence="1">
    <name type="scientific">Siphoviridae sp. ctfeV1</name>
    <dbReference type="NCBI Taxonomy" id="2826417"/>
    <lineage>
        <taxon>Viruses</taxon>
        <taxon>Duplodnaviria</taxon>
        <taxon>Heunggongvirae</taxon>
        <taxon>Uroviricota</taxon>
        <taxon>Caudoviricetes</taxon>
    </lineage>
</organism>
<name>A0A8S5MRR2_9CAUD</name>
<proteinExistence type="predicted"/>
<accession>A0A8S5MRR2</accession>
<reference evidence="1" key="1">
    <citation type="journal article" date="2021" name="Proc. Natl. Acad. Sci. U.S.A.">
        <title>A Catalog of Tens of Thousands of Viruses from Human Metagenomes Reveals Hidden Associations with Chronic Diseases.</title>
        <authorList>
            <person name="Tisza M.J."/>
            <person name="Buck C.B."/>
        </authorList>
    </citation>
    <scope>NUCLEOTIDE SEQUENCE</scope>
    <source>
        <strain evidence="1">CtfeV1</strain>
    </source>
</reference>
<evidence type="ECO:0000313" key="1">
    <source>
        <dbReference type="EMBL" id="DAD84834.1"/>
    </source>
</evidence>
<protein>
    <submittedName>
        <fullName evidence="1">Uncharacterized protein</fullName>
    </submittedName>
</protein>
<sequence>MRSSKSLRACLLQIKNDLRQRLVKQRFFKSVSLITGFEKTVLGCHSKRSSSAECLRGASSGRVMVLET</sequence>
<dbReference type="EMBL" id="BK014966">
    <property type="protein sequence ID" value="DAD84834.1"/>
    <property type="molecule type" value="Genomic_DNA"/>
</dbReference>